<keyword evidence="6 7" id="KW-0539">Nucleus</keyword>
<evidence type="ECO:0000256" key="8">
    <source>
        <dbReference type="SAM" id="MobiDB-lite"/>
    </source>
</evidence>
<comment type="function">
    <text evidence="7">Required for pre-mRNA splicing.</text>
</comment>
<evidence type="ECO:0000256" key="5">
    <source>
        <dbReference type="ARBA" id="ARBA00023187"/>
    </source>
</evidence>
<comment type="subcellular location">
    <subcellularLocation>
        <location evidence="1 7">Nucleus</location>
    </subcellularLocation>
</comment>
<feature type="region of interest" description="Disordered" evidence="8">
    <location>
        <begin position="238"/>
        <end position="340"/>
    </location>
</feature>
<comment type="similarity">
    <text evidence="2 7">Belongs to the PRP38 family.</text>
</comment>
<protein>
    <recommendedName>
        <fullName evidence="7">Pre-mRNA-splicing factor 38</fullName>
    </recommendedName>
</protein>
<evidence type="ECO:0000256" key="7">
    <source>
        <dbReference type="RuleBase" id="RU367025"/>
    </source>
</evidence>
<reference evidence="9" key="1">
    <citation type="submission" date="2021-07" db="EMBL/GenBank/DDBJ databases">
        <title>Draft genome of Mortierella alpina, strain LL118, isolated from an aspen leaf litter sample.</title>
        <authorList>
            <person name="Yang S."/>
            <person name="Vinatzer B.A."/>
        </authorList>
    </citation>
    <scope>NUCLEOTIDE SEQUENCE</scope>
    <source>
        <strain evidence="9">LL118</strain>
    </source>
</reference>
<feature type="compositionally biased region" description="Basic residues" evidence="8">
    <location>
        <begin position="330"/>
        <end position="340"/>
    </location>
</feature>
<name>A0A9P8CVC1_MORAP</name>
<evidence type="ECO:0000256" key="6">
    <source>
        <dbReference type="ARBA" id="ARBA00023242"/>
    </source>
</evidence>
<comment type="caution">
    <text evidence="9">The sequence shown here is derived from an EMBL/GenBank/DDBJ whole genome shotgun (WGS) entry which is preliminary data.</text>
</comment>
<dbReference type="EMBL" id="JAIFTL010000186">
    <property type="protein sequence ID" value="KAG9321728.1"/>
    <property type="molecule type" value="Genomic_DNA"/>
</dbReference>
<sequence>MLISPPFSSSTSTSTYIHNASEHRNVMSSNQLATHGNERTMNLNSIIFQNILESPYLKTLIDMVTFQEVVVEAQRNVKSMATDHSYLPNFILLLTRVMYYMSPSVIPHDAINLHIIEPYLKGTTPSTAWVIMYKFWTLPLTVRQIENLIEHPHSVYLRGIGFLYLRYVCKPDQLWDWLGAYLDDDQEIQLQGGVKPVHSTIGKMCYMLLHDQKFLGQILPRIPVLVMRDLEQKLEPYADAGRAKMGQRDHFRKERSDNRDRGSGRGGDRERTDYRGSSSRNDRGRSSSKDRRGGRHDDGDYYRSSRRRSYSRSRSRSRDRYRDRRDDYRRRSRSRSPGRR</sequence>
<evidence type="ECO:0000313" key="10">
    <source>
        <dbReference type="Proteomes" id="UP000717515"/>
    </source>
</evidence>
<dbReference type="GO" id="GO:0005681">
    <property type="term" value="C:spliceosomal complex"/>
    <property type="evidence" value="ECO:0007669"/>
    <property type="project" value="UniProtKB-KW"/>
</dbReference>
<dbReference type="GO" id="GO:0000398">
    <property type="term" value="P:mRNA splicing, via spliceosome"/>
    <property type="evidence" value="ECO:0007669"/>
    <property type="project" value="UniProtKB-UniRule"/>
</dbReference>
<dbReference type="Proteomes" id="UP000717515">
    <property type="component" value="Unassembled WGS sequence"/>
</dbReference>
<evidence type="ECO:0000256" key="4">
    <source>
        <dbReference type="ARBA" id="ARBA00022728"/>
    </source>
</evidence>
<evidence type="ECO:0000256" key="1">
    <source>
        <dbReference type="ARBA" id="ARBA00004123"/>
    </source>
</evidence>
<dbReference type="Pfam" id="PF03371">
    <property type="entry name" value="PRP38"/>
    <property type="match status" value="1"/>
</dbReference>
<dbReference type="PANTHER" id="PTHR23142">
    <property type="entry name" value="PRE-MRNA-SPLICING FACTOR 38A-RELATED"/>
    <property type="match status" value="1"/>
</dbReference>
<proteinExistence type="inferred from homology"/>
<dbReference type="InterPro" id="IPR005037">
    <property type="entry name" value="PRP38"/>
</dbReference>
<evidence type="ECO:0000256" key="3">
    <source>
        <dbReference type="ARBA" id="ARBA00022664"/>
    </source>
</evidence>
<feature type="compositionally biased region" description="Basic and acidic residues" evidence="8">
    <location>
        <begin position="316"/>
        <end position="329"/>
    </location>
</feature>
<dbReference type="AlphaFoldDB" id="A0A9P8CVC1"/>
<gene>
    <name evidence="9" type="ORF">KVV02_005074</name>
</gene>
<organism evidence="9 10">
    <name type="scientific">Mortierella alpina</name>
    <name type="common">Oleaginous fungus</name>
    <name type="synonym">Mortierella renispora</name>
    <dbReference type="NCBI Taxonomy" id="64518"/>
    <lineage>
        <taxon>Eukaryota</taxon>
        <taxon>Fungi</taxon>
        <taxon>Fungi incertae sedis</taxon>
        <taxon>Mucoromycota</taxon>
        <taxon>Mortierellomycotina</taxon>
        <taxon>Mortierellomycetes</taxon>
        <taxon>Mortierellales</taxon>
        <taxon>Mortierellaceae</taxon>
        <taxon>Mortierella</taxon>
    </lineage>
</organism>
<evidence type="ECO:0000313" key="9">
    <source>
        <dbReference type="EMBL" id="KAG9321728.1"/>
    </source>
</evidence>
<keyword evidence="4 7" id="KW-0747">Spliceosome</keyword>
<feature type="compositionally biased region" description="Basic residues" evidence="8">
    <location>
        <begin position="304"/>
        <end position="315"/>
    </location>
</feature>
<keyword evidence="3 7" id="KW-0507">mRNA processing</keyword>
<keyword evidence="5 7" id="KW-0508">mRNA splicing</keyword>
<accession>A0A9P8CVC1</accession>
<feature type="compositionally biased region" description="Basic and acidic residues" evidence="8">
    <location>
        <begin position="246"/>
        <end position="303"/>
    </location>
</feature>
<evidence type="ECO:0000256" key="2">
    <source>
        <dbReference type="ARBA" id="ARBA00006164"/>
    </source>
</evidence>